<dbReference type="AlphaFoldDB" id="A0A835QSK4"/>
<gene>
    <name evidence="4" type="ORF">HPP92_014975</name>
</gene>
<keyword evidence="3" id="KW-0812">Transmembrane</keyword>
<feature type="transmembrane region" description="Helical" evidence="3">
    <location>
        <begin position="95"/>
        <end position="116"/>
    </location>
</feature>
<dbReference type="PANTHER" id="PTHR10795">
    <property type="entry name" value="PROPROTEIN CONVERTASE SUBTILISIN/KEXIN"/>
    <property type="match status" value="1"/>
</dbReference>
<comment type="similarity">
    <text evidence="1">Belongs to the peptidase S8 family.</text>
</comment>
<keyword evidence="3" id="KW-0472">Membrane</keyword>
<reference evidence="4 5" key="1">
    <citation type="journal article" date="2020" name="Nat. Food">
        <title>A phased Vanilla planifolia genome enables genetic improvement of flavour and production.</title>
        <authorList>
            <person name="Hasing T."/>
            <person name="Tang H."/>
            <person name="Brym M."/>
            <person name="Khazi F."/>
            <person name="Huang T."/>
            <person name="Chambers A.H."/>
        </authorList>
    </citation>
    <scope>NUCLEOTIDE SEQUENCE [LARGE SCALE GENOMIC DNA]</scope>
    <source>
        <tissue evidence="4">Leaf</tissue>
    </source>
</reference>
<dbReference type="GO" id="GO:0006508">
    <property type="term" value="P:proteolysis"/>
    <property type="evidence" value="ECO:0007669"/>
    <property type="project" value="InterPro"/>
</dbReference>
<sequence>MVQNPQTLFKKHCIPQCINQQCIISFPHFIRAKTRKLLFLLCFSSCIIIRNTNLRCSNLVEQVPMLFDYFRCWRLITEFMWVHNNEAKPSKISNLLFLSLVFFSNLICNICFFNLFQPISFFMLLFQKLVSFHSSIAILFVFFVNLCSMSTNIFLFSFFFSSFFFFFVVYSRPSSATFLRHLPPPPPPMPPSSSTVLLLGILALHLLLEAEDTSHRVLIHGNSLGWRVKAEFESNLFGQRPGVWPESESFKDTGMGAIPPRWKGICQNGSDPNFSCNRKLIGARYFKKAFEAAYGKLNSTNDNPRDWIGHGTHTLSTAAGGFVPLTNYFNVTNAGTAKGGSPAPVSQHTRSAGSSPKCMGCVWMLTSSPDSTPLLLMASMSSRKGISVIASAGNDGPQPGTVANSAPWLFTVAASTMDRDWVPYVQLESHLLEGFGLCSTTLPDVKQYPLISSIEWRLITEFMWVHNNEGSLFLARGRGRDRRA</sequence>
<evidence type="ECO:0000256" key="1">
    <source>
        <dbReference type="ARBA" id="ARBA00011073"/>
    </source>
</evidence>
<dbReference type="SUPFAM" id="SSF52743">
    <property type="entry name" value="Subtilisin-like"/>
    <property type="match status" value="1"/>
</dbReference>
<feature type="transmembrane region" description="Helical" evidence="3">
    <location>
        <begin position="122"/>
        <end position="146"/>
    </location>
</feature>
<dbReference type="EMBL" id="JADCNM010000007">
    <property type="protein sequence ID" value="KAG0475289.1"/>
    <property type="molecule type" value="Genomic_DNA"/>
</dbReference>
<keyword evidence="2" id="KW-0732">Signal</keyword>
<protein>
    <submittedName>
        <fullName evidence="4">Uncharacterized protein</fullName>
    </submittedName>
</protein>
<accession>A0A835QSK4</accession>
<evidence type="ECO:0000256" key="3">
    <source>
        <dbReference type="SAM" id="Phobius"/>
    </source>
</evidence>
<proteinExistence type="inferred from homology"/>
<organism evidence="4 5">
    <name type="scientific">Vanilla planifolia</name>
    <name type="common">Vanilla</name>
    <dbReference type="NCBI Taxonomy" id="51239"/>
    <lineage>
        <taxon>Eukaryota</taxon>
        <taxon>Viridiplantae</taxon>
        <taxon>Streptophyta</taxon>
        <taxon>Embryophyta</taxon>
        <taxon>Tracheophyta</taxon>
        <taxon>Spermatophyta</taxon>
        <taxon>Magnoliopsida</taxon>
        <taxon>Liliopsida</taxon>
        <taxon>Asparagales</taxon>
        <taxon>Orchidaceae</taxon>
        <taxon>Vanilloideae</taxon>
        <taxon>Vanilleae</taxon>
        <taxon>Vanilla</taxon>
    </lineage>
</organism>
<evidence type="ECO:0000256" key="2">
    <source>
        <dbReference type="ARBA" id="ARBA00022729"/>
    </source>
</evidence>
<dbReference type="GO" id="GO:0004252">
    <property type="term" value="F:serine-type endopeptidase activity"/>
    <property type="evidence" value="ECO:0007669"/>
    <property type="project" value="InterPro"/>
</dbReference>
<dbReference type="InterPro" id="IPR036852">
    <property type="entry name" value="Peptidase_S8/S53_dom_sf"/>
</dbReference>
<dbReference type="InterPro" id="IPR045051">
    <property type="entry name" value="SBT"/>
</dbReference>
<name>A0A835QSK4_VANPL</name>
<evidence type="ECO:0000313" key="4">
    <source>
        <dbReference type="EMBL" id="KAG0475289.1"/>
    </source>
</evidence>
<comment type="caution">
    <text evidence="4">The sequence shown here is derived from an EMBL/GenBank/DDBJ whole genome shotgun (WGS) entry which is preliminary data.</text>
</comment>
<dbReference type="Proteomes" id="UP000639772">
    <property type="component" value="Chromosome 7"/>
</dbReference>
<evidence type="ECO:0000313" key="5">
    <source>
        <dbReference type="Proteomes" id="UP000639772"/>
    </source>
</evidence>
<dbReference type="Gene3D" id="3.40.50.200">
    <property type="entry name" value="Peptidase S8/S53 domain"/>
    <property type="match status" value="1"/>
</dbReference>
<feature type="transmembrane region" description="Helical" evidence="3">
    <location>
        <begin position="153"/>
        <end position="171"/>
    </location>
</feature>
<keyword evidence="3" id="KW-1133">Transmembrane helix</keyword>